<dbReference type="PANTHER" id="PTHR10127:SF855">
    <property type="entry name" value="ASTACIN-LIKE METALLOENDOPEPTIDASE"/>
    <property type="match status" value="1"/>
</dbReference>
<feature type="region of interest" description="Disordered" evidence="3">
    <location>
        <begin position="1273"/>
        <end position="1328"/>
    </location>
</feature>
<feature type="compositionally biased region" description="Polar residues" evidence="3">
    <location>
        <begin position="2210"/>
        <end position="2236"/>
    </location>
</feature>
<keyword evidence="1 2" id="KW-0482">Metalloprotease</keyword>
<dbReference type="InterPro" id="IPR001506">
    <property type="entry name" value="Peptidase_M12A"/>
</dbReference>
<proteinExistence type="predicted"/>
<comment type="caution">
    <text evidence="1">Lacks conserved residue(s) required for the propagation of feature annotation.</text>
</comment>
<feature type="binding site" evidence="1">
    <location>
        <position position="185"/>
    </location>
    <ligand>
        <name>Zn(2+)</name>
        <dbReference type="ChEBI" id="CHEBI:29105"/>
        <note>catalytic</note>
    </ligand>
</feature>
<feature type="compositionally biased region" description="Polar residues" evidence="3">
    <location>
        <begin position="828"/>
        <end position="849"/>
    </location>
</feature>
<dbReference type="InterPro" id="IPR000998">
    <property type="entry name" value="MAM_dom"/>
</dbReference>
<keyword evidence="1 2" id="KW-0378">Hydrolase</keyword>
<feature type="compositionally biased region" description="Polar residues" evidence="3">
    <location>
        <begin position="2255"/>
        <end position="2276"/>
    </location>
</feature>
<feature type="region of interest" description="Disordered" evidence="3">
    <location>
        <begin position="1480"/>
        <end position="1513"/>
    </location>
</feature>
<dbReference type="PROSITE" id="PS50060">
    <property type="entry name" value="MAM_2"/>
    <property type="match status" value="1"/>
</dbReference>
<dbReference type="InterPro" id="IPR024079">
    <property type="entry name" value="MetalloPept_cat_dom_sf"/>
</dbReference>
<dbReference type="SUPFAM" id="SSF49899">
    <property type="entry name" value="Concanavalin A-like lectins/glucanases"/>
    <property type="match status" value="1"/>
</dbReference>
<feature type="compositionally biased region" description="Low complexity" evidence="3">
    <location>
        <begin position="1992"/>
        <end position="2006"/>
    </location>
</feature>
<dbReference type="Pfam" id="PF00629">
    <property type="entry name" value="MAM"/>
    <property type="match status" value="1"/>
</dbReference>
<dbReference type="InterPro" id="IPR013320">
    <property type="entry name" value="ConA-like_dom_sf"/>
</dbReference>
<feature type="domain" description="MAM" evidence="4">
    <location>
        <begin position="2614"/>
        <end position="2776"/>
    </location>
</feature>
<feature type="binding site" evidence="1">
    <location>
        <position position="179"/>
    </location>
    <ligand>
        <name>Zn(2+)</name>
        <dbReference type="ChEBI" id="CHEBI:29105"/>
        <note>catalytic</note>
    </ligand>
</feature>
<comment type="cofactor">
    <cofactor evidence="1 2">
        <name>Zn(2+)</name>
        <dbReference type="ChEBI" id="CHEBI:29105"/>
    </cofactor>
    <text evidence="1 2">Binds 1 zinc ion per subunit.</text>
</comment>
<feature type="compositionally biased region" description="Polar residues" evidence="3">
    <location>
        <begin position="1878"/>
        <end position="1887"/>
    </location>
</feature>
<name>A0A9D3XEK3_9SAUR</name>
<evidence type="ECO:0000313" key="7">
    <source>
        <dbReference type="Proteomes" id="UP000827986"/>
    </source>
</evidence>
<feature type="compositionally biased region" description="Polar residues" evidence="3">
    <location>
        <begin position="1123"/>
        <end position="1132"/>
    </location>
</feature>
<feature type="region of interest" description="Disordered" evidence="3">
    <location>
        <begin position="307"/>
        <end position="345"/>
    </location>
</feature>
<evidence type="ECO:0000256" key="1">
    <source>
        <dbReference type="PROSITE-ProRule" id="PRU01211"/>
    </source>
</evidence>
<dbReference type="Proteomes" id="UP000827986">
    <property type="component" value="Unassembled WGS sequence"/>
</dbReference>
<gene>
    <name evidence="6" type="ORF">KIL84_011462</name>
</gene>
<feature type="compositionally biased region" description="Basic and acidic residues" evidence="3">
    <location>
        <begin position="1866"/>
        <end position="1876"/>
    </location>
</feature>
<keyword evidence="1 2" id="KW-0862">Zinc</keyword>
<feature type="binding site" evidence="1">
    <location>
        <position position="175"/>
    </location>
    <ligand>
        <name>Zn(2+)</name>
        <dbReference type="ChEBI" id="CHEBI:29105"/>
        <note>catalytic</note>
    </ligand>
</feature>
<feature type="compositionally biased region" description="Polar residues" evidence="3">
    <location>
        <begin position="1706"/>
        <end position="1715"/>
    </location>
</feature>
<comment type="caution">
    <text evidence="6">The sequence shown here is derived from an EMBL/GenBank/DDBJ whole genome shotgun (WGS) entry which is preliminary data.</text>
</comment>
<accession>A0A9D3XEK3</accession>
<organism evidence="6 7">
    <name type="scientific">Mauremys mutica</name>
    <name type="common">yellowpond turtle</name>
    <dbReference type="NCBI Taxonomy" id="74926"/>
    <lineage>
        <taxon>Eukaryota</taxon>
        <taxon>Metazoa</taxon>
        <taxon>Chordata</taxon>
        <taxon>Craniata</taxon>
        <taxon>Vertebrata</taxon>
        <taxon>Euteleostomi</taxon>
        <taxon>Archelosauria</taxon>
        <taxon>Testudinata</taxon>
        <taxon>Testudines</taxon>
        <taxon>Cryptodira</taxon>
        <taxon>Durocryptodira</taxon>
        <taxon>Testudinoidea</taxon>
        <taxon>Geoemydidae</taxon>
        <taxon>Geoemydinae</taxon>
        <taxon>Mauremys</taxon>
    </lineage>
</organism>
<feature type="region of interest" description="Disordered" evidence="3">
    <location>
        <begin position="1669"/>
        <end position="1715"/>
    </location>
</feature>
<feature type="compositionally biased region" description="Basic and acidic residues" evidence="3">
    <location>
        <begin position="1942"/>
        <end position="1953"/>
    </location>
</feature>
<evidence type="ECO:0000313" key="6">
    <source>
        <dbReference type="EMBL" id="KAH1177760.1"/>
    </source>
</evidence>
<protein>
    <recommendedName>
        <fullName evidence="2">Metalloendopeptidase</fullName>
        <ecNumber evidence="2">3.4.24.-</ecNumber>
    </recommendedName>
</protein>
<dbReference type="PROSITE" id="PS51864">
    <property type="entry name" value="ASTACIN"/>
    <property type="match status" value="1"/>
</dbReference>
<dbReference type="GO" id="GO:0016020">
    <property type="term" value="C:membrane"/>
    <property type="evidence" value="ECO:0007669"/>
    <property type="project" value="InterPro"/>
</dbReference>
<evidence type="ECO:0000259" key="4">
    <source>
        <dbReference type="PROSITE" id="PS50060"/>
    </source>
</evidence>
<dbReference type="SUPFAM" id="SSF55486">
    <property type="entry name" value="Metalloproteases ('zincins'), catalytic domain"/>
    <property type="match status" value="1"/>
</dbReference>
<feature type="region of interest" description="Disordered" evidence="3">
    <location>
        <begin position="630"/>
        <end position="666"/>
    </location>
</feature>
<feature type="compositionally biased region" description="Basic and acidic residues" evidence="3">
    <location>
        <begin position="1390"/>
        <end position="1400"/>
    </location>
</feature>
<feature type="compositionally biased region" description="Polar residues" evidence="3">
    <location>
        <begin position="866"/>
        <end position="876"/>
    </location>
</feature>
<keyword evidence="1 2" id="KW-0645">Protease</keyword>
<dbReference type="SMART" id="SM00137">
    <property type="entry name" value="MAM"/>
    <property type="match status" value="1"/>
</dbReference>
<keyword evidence="1 2" id="KW-0479">Metal-binding</keyword>
<evidence type="ECO:0000256" key="3">
    <source>
        <dbReference type="SAM" id="MobiDB-lite"/>
    </source>
</evidence>
<dbReference type="CDD" id="cd06263">
    <property type="entry name" value="MAM"/>
    <property type="match status" value="1"/>
</dbReference>
<dbReference type="PANTHER" id="PTHR10127">
    <property type="entry name" value="DISCOIDIN, CUB, EGF, LAMININ , AND ZINC METALLOPROTEASE DOMAIN CONTAINING"/>
    <property type="match status" value="1"/>
</dbReference>
<feature type="region of interest" description="Disordered" evidence="3">
    <location>
        <begin position="2646"/>
        <end position="2676"/>
    </location>
</feature>
<feature type="region of interest" description="Disordered" evidence="3">
    <location>
        <begin position="1376"/>
        <end position="1409"/>
    </location>
</feature>
<feature type="active site" evidence="1">
    <location>
        <position position="176"/>
    </location>
</feature>
<dbReference type="SMART" id="SM00235">
    <property type="entry name" value="ZnMc"/>
    <property type="match status" value="1"/>
</dbReference>
<feature type="compositionally biased region" description="Polar residues" evidence="3">
    <location>
        <begin position="1955"/>
        <end position="1980"/>
    </location>
</feature>
<feature type="domain" description="Peptidase M12A" evidence="5">
    <location>
        <begin position="79"/>
        <end position="275"/>
    </location>
</feature>
<reference evidence="6" key="1">
    <citation type="submission" date="2021-09" db="EMBL/GenBank/DDBJ databases">
        <title>The genome of Mauremys mutica provides insights into the evolution of semi-aquatic lifestyle.</title>
        <authorList>
            <person name="Gong S."/>
            <person name="Gao Y."/>
        </authorList>
    </citation>
    <scope>NUCLEOTIDE SEQUENCE</scope>
    <source>
        <strain evidence="6">MM-2020</strain>
        <tissue evidence="6">Muscle</tissue>
    </source>
</reference>
<evidence type="ECO:0000259" key="5">
    <source>
        <dbReference type="PROSITE" id="PS51864"/>
    </source>
</evidence>
<feature type="compositionally biased region" description="Basic and acidic residues" evidence="3">
    <location>
        <begin position="1133"/>
        <end position="1142"/>
    </location>
</feature>
<dbReference type="Gene3D" id="3.40.390.10">
    <property type="entry name" value="Collagenase (Catalytic Domain)"/>
    <property type="match status" value="1"/>
</dbReference>
<dbReference type="Gene3D" id="2.60.120.200">
    <property type="match status" value="1"/>
</dbReference>
<dbReference type="GO" id="GO:0008270">
    <property type="term" value="F:zinc ion binding"/>
    <property type="evidence" value="ECO:0007669"/>
    <property type="project" value="UniProtKB-UniRule"/>
</dbReference>
<feature type="region of interest" description="Disordered" evidence="3">
    <location>
        <begin position="2179"/>
        <end position="2276"/>
    </location>
</feature>
<dbReference type="GO" id="GO:0004222">
    <property type="term" value="F:metalloendopeptidase activity"/>
    <property type="evidence" value="ECO:0007669"/>
    <property type="project" value="UniProtKB-UniRule"/>
</dbReference>
<feature type="region of interest" description="Disordered" evidence="3">
    <location>
        <begin position="1123"/>
        <end position="1143"/>
    </location>
</feature>
<feature type="region of interest" description="Disordered" evidence="3">
    <location>
        <begin position="2382"/>
        <end position="2413"/>
    </location>
</feature>
<dbReference type="GO" id="GO:0006508">
    <property type="term" value="P:proteolysis"/>
    <property type="evidence" value="ECO:0007669"/>
    <property type="project" value="UniProtKB-KW"/>
</dbReference>
<feature type="region of interest" description="Disordered" evidence="3">
    <location>
        <begin position="820"/>
        <end position="898"/>
    </location>
</feature>
<feature type="compositionally biased region" description="Low complexity" evidence="3">
    <location>
        <begin position="313"/>
        <end position="324"/>
    </location>
</feature>
<dbReference type="Pfam" id="PF01400">
    <property type="entry name" value="Astacin"/>
    <property type="match status" value="1"/>
</dbReference>
<dbReference type="EMBL" id="JAHDVG010000474">
    <property type="protein sequence ID" value="KAH1177760.1"/>
    <property type="molecule type" value="Genomic_DNA"/>
</dbReference>
<feature type="region of interest" description="Disordered" evidence="3">
    <location>
        <begin position="1942"/>
        <end position="2007"/>
    </location>
</feature>
<sequence length="2787" mass="301495">MNPDWPAGEICLYTGSALPTGGLGNSLQLRNPQQHAIGMAGNPPASDEILNINQELIPPEAPASSFLLEGDIVKVSPFRVFSSASPKWPKRRGTVQIPYIISYKYDKPSVKIIKEAFADFARFTCIKFVPYSYQRDFISIMPMSGCFSSVGRTGGMQVVSLAPACLRRGKGVTLHELMHVVGFWHEHSRADRDKYISISWNEILTGFEINFMKSWNSNMLVNYDYSSVMHYGRYAFSMTGLPTIIPLSNPYVSLGQRWNLSSSDIARVNKLYKCSPTLTESESPTESTTQENIMDFLSNELEPCPTEEEIKISTPSPTAGASSPRTKPPETVQSARRPSRQMTSAPTAWTEEIMGRTAMDGEGLNVSLAEHPIMESETFEPTRLSTHGITYLEATGKPPPLHMEMGTVGPEGEPLIPTREALVLETASIKEPDFTTVMAPPAWLSETSPHRKAAEGLGTRIPTDALAGLEFPELVSPARITPVETGGTRPSDVRIAETTSIQGTELAYHSTYLVQKGPSPATEVGVVTLSSDQTQSLESQIELATAEITSPSEESLGTYTAHLSLGPTPPEQVHATETPHPANTEKWTTHLARLSDKYITTMALTRTRSAPTWETPSVEMETRTVRYATEQTSLLPPVQNWTSSPTKQENQSASSQAYSPGSHEQSTIAIPTSGITETEPTEVMQPTSLTTSFEMVQNHTIYPVQIRMHGATTRHKKGTALSLSEMETSYRAPLTKATSSMETQAELGFVEATKIKASYQHGSPSLTEGTHFPVTKVKDAEYATEAETLPVDWGSQASEPAEIGMQATKTNYRNKERVHTNKFPVGGTSPTAIGPTYTTPSLEASENPITNPPNAGPAEATRSEARNQATLSTKSSPEMGVQEASNAPPNRRRGLTYTPASVLTSSTTTELKFMERPTREVSGLETPVAQASRPSEMVITGVSPAWTEAKDQFSSSATREATLFPISSATEKMYSPQIIQSASLPEVEIMGAGLVSFTPPQSRPRTALVPSIEMLELTVPEKLTPVHTEPTTNQAQTGVKNISLTLVGEMISLQTEPTKAAYPTEGPLLLQTLPQMFSSIELSLKTSSMQQMHAAVRYGESLTPLEGIPTASISACELCHSTKTLSTQTSETPTRRSEEAKGKTFPLLMGSTLPAENETYMNLSAMETSESHATELQTTEVSLSQLPHSTHVEGTSFPMANALEAVNTPLLGTSETPTAHSILTWEPIAQVGYRKQMTRFPKTSPLNAEHLTKMASLEATAESRLVETTGTGMEAKEHGSLAERTSPPLSGAPEVTFSPETSTTNSAEMGVQEAISTHRKRSRWASHTVHSIERLSQATTEPTYVMVSEEPGNPTISPDYQTAGVMSTNAGNQHRLSVSSSRTGMGAQEFKGEPRREGRRPSPTLPSVGRREMAPLLGTLKSKVMLLQGSRLRKGLFPLKQTQPFLGMKSTESVTTTEEAPLPTETWQLHQAQTGPNVPDMLSPRTEQATGAHPAMEETSLPPPQLTPASPESNKLMSYRETHATSLHGEKAAPSIFPLERAPSARTASHIPHPLEPWGSRTSHPVEMGVQEAESYRKRGREFRPARSPARGRAPAVTELFCTMVLVTKAIEDQGMEIETRMQGTEGRGQPAAPTTEGMVPVDTETIEGVYTFPEALGTQPTNAIEVVGTKEAPSSSRKGGRGGISRLTPTGMPAAATESDLEPSKVTSTPGHLETQTISPTEMAKMKIPVSQRKACLTTKEINLPVTEVAYGQFLEALTKTTTQAELGLEEVRKSPRKQGRVSMPVEGTKAMSVMPSLETPKVPVTNPSTGTANATSIGASLHDTSHVLSISTEMYVQEATSGHGPKKGGHPYTATPAGTWPVTRESEHRGHPTKETLVQETQSISPPGRGATETTSTQTRTQNLLNTEEGTPIATEVVHSTRVVLLLEAPENKTGLRELAKEETSSYREEGGLSTTHPLPSNTLSTETEQVQSTQVNKQMLPENWPTSRPEQGTGKPTTQTGGEYTRLTSMGGVPSLEAETHWFDLAEGTSLQQASPHQTFSPTELQIETLSSQGTPAMILHQEEYGQTPTSTEGMQPAKMDVLELQGLFTKSVSTQSPETPTSRLEVSVFHRKKSRGKPSLLSIGTTLSAENETDLASTKIALGTEALAGQTTSQIELGITEVSLAQLLGSPAPVERRSFPGAEATEAVNKVPSNSTETREPIPTARTPSAGTEATRQSYSTTVKAAETPSSPSERRGYTATSGYRKRNGEQAYTHSPIGSMSSAGSDTTHTSPSLWPSYYQTALASTEPVKTQIEPGAPSPVGGIPSGEVEPTYIGSSLETQTPSPPAGGNGRKYTSISREHVTPVNHWDLGNISAPEWHSSLSEKWAINTTRLVNGKRSTPQAQAHRERTTTHSAVGVMPTPGTKEEHGIKVTHLKRAFRKPPSDLVAVDPELLHLVGKRSLPDLGESPALPHDSNPDLKVITLTRGDTQMQSPLLSNSLEKLRAKVLEAFQKKHILLPEFQASPITRLYPAAKEIKSVPWLETGATPAAAAPDHKHGLFRPKERLFSDRGKTTSLTPFLLSAEAVLARAAPAMDKPIAAPLPRRQSSSGKRAHHILPAQRATVQPAWQVCDFEKDLCSWQQSDTDDFDWILAGDRPSARSAIGGNLSEETHSPSGGGYISLKSPSARQTTGHKTSLISPILHRIGCIRFWYSPLGSVMGTINIYIKLADAPEWHRIWSAKGKQGRDWHQVGVETSESQKLQVMVEGVIGPDAGSDVGIDDLSLCVAKCQGGCDELIALYKK</sequence>
<feature type="compositionally biased region" description="Polar residues" evidence="3">
    <location>
        <begin position="331"/>
        <end position="345"/>
    </location>
</feature>
<feature type="compositionally biased region" description="Polar residues" evidence="3">
    <location>
        <begin position="1298"/>
        <end position="1307"/>
    </location>
</feature>
<dbReference type="EC" id="3.4.24.-" evidence="2"/>
<feature type="region of interest" description="Disordered" evidence="3">
    <location>
        <begin position="2291"/>
        <end position="2338"/>
    </location>
</feature>
<evidence type="ECO:0000256" key="2">
    <source>
        <dbReference type="RuleBase" id="RU361183"/>
    </source>
</evidence>
<dbReference type="InterPro" id="IPR006026">
    <property type="entry name" value="Peptidase_Metallo"/>
</dbReference>
<keyword evidence="7" id="KW-1185">Reference proteome</keyword>
<feature type="region of interest" description="Disordered" evidence="3">
    <location>
        <begin position="1863"/>
        <end position="1902"/>
    </location>
</feature>
<dbReference type="PRINTS" id="PR00480">
    <property type="entry name" value="ASTACIN"/>
</dbReference>